<dbReference type="PANTHER" id="PTHR30572">
    <property type="entry name" value="MEMBRANE COMPONENT OF TRANSPORTER-RELATED"/>
    <property type="match status" value="1"/>
</dbReference>
<feature type="transmembrane region" description="Helical" evidence="1">
    <location>
        <begin position="425"/>
        <end position="443"/>
    </location>
</feature>
<dbReference type="GO" id="GO:0005886">
    <property type="term" value="C:plasma membrane"/>
    <property type="evidence" value="ECO:0007669"/>
    <property type="project" value="TreeGrafter"/>
</dbReference>
<feature type="transmembrane region" description="Helical" evidence="1">
    <location>
        <begin position="856"/>
        <end position="878"/>
    </location>
</feature>
<organism evidence="2 3">
    <name type="scientific">Micromonospora siamensis</name>
    <dbReference type="NCBI Taxonomy" id="299152"/>
    <lineage>
        <taxon>Bacteria</taxon>
        <taxon>Bacillati</taxon>
        <taxon>Actinomycetota</taxon>
        <taxon>Actinomycetes</taxon>
        <taxon>Micromonosporales</taxon>
        <taxon>Micromonosporaceae</taxon>
        <taxon>Micromonospora</taxon>
    </lineage>
</organism>
<dbReference type="EMBL" id="LT607751">
    <property type="protein sequence ID" value="SCG49231.1"/>
    <property type="molecule type" value="Genomic_DNA"/>
</dbReference>
<dbReference type="RefSeq" id="WP_088970505.1">
    <property type="nucleotide sequence ID" value="NZ_JBHLYF010000006.1"/>
</dbReference>
<gene>
    <name evidence="2" type="ORF">GA0074704_2313</name>
</gene>
<protein>
    <submittedName>
        <fullName evidence="2">Putative ABC transport system permease protein</fullName>
    </submittedName>
</protein>
<feature type="transmembrane region" description="Helical" evidence="1">
    <location>
        <begin position="808"/>
        <end position="836"/>
    </location>
</feature>
<evidence type="ECO:0000256" key="1">
    <source>
        <dbReference type="SAM" id="Phobius"/>
    </source>
</evidence>
<dbReference type="InterPro" id="IPR050250">
    <property type="entry name" value="Macrolide_Exporter_MacB"/>
</dbReference>
<dbReference type="AlphaFoldDB" id="A0A1C5HUC7"/>
<accession>A0A1C5HUC7</accession>
<name>A0A1C5HUC7_9ACTN</name>
<reference evidence="2 3" key="1">
    <citation type="submission" date="2016-06" db="EMBL/GenBank/DDBJ databases">
        <authorList>
            <person name="Kjaerup R.B."/>
            <person name="Dalgaard T.S."/>
            <person name="Juul-Madsen H.R."/>
        </authorList>
    </citation>
    <scope>NUCLEOTIDE SEQUENCE [LARGE SCALE GENOMIC DNA]</scope>
    <source>
        <strain evidence="2 3">DSM 45097</strain>
    </source>
</reference>
<feature type="transmembrane region" description="Helical" evidence="1">
    <location>
        <begin position="352"/>
        <end position="373"/>
    </location>
</feature>
<proteinExistence type="predicted"/>
<feature type="transmembrane region" description="Helical" evidence="1">
    <location>
        <begin position="455"/>
        <end position="475"/>
    </location>
</feature>
<sequence>MGPFGVVRRVRAFGGYFLLLGVLALVTAFLASGVPRMTNRLGQDGLTGYLTAQPAAKRDLTFRGNQVTAADGVSMTDLRRENLDLLPRQLPAPVRGALGQRWYEADTAPVEAKGPDLTARNLKVELTVRATPGAEQATTMADGRWPGRAADRDAPVELALATDTAAKLNLRVGSRLRLSRIGPQPDPEPVTAVVVGLFTPRDRGDGIWDGLPQTLQVVEPAGESGPFGLVGLTDPSYLDRLVARGWVGRFSWRYRLDPQRIDVRELDQVIDGIRVTQRKPPRGTEFTQGADELLSRFDDTLDAARTLLAVIAAGVLATLAGLVALAAALAVRRRRGEFALIRARGGGVASGPGRSLAEALLVVPLAAVAGWLLGTLVPGAPGSSLPLTLTAAVVITVALPVATLAVAGPDGRRDLVRMRPGARRLTVEVFLLGLAVLAAVLLRRRGLVPGTVDPLLVTVPVLLAVAAAVLALRLYPWPLLLASRIATRTRGTVAFLGTARAGRSGVGVPLVVVVVAIATAAFCGVLASGVGASRDRAVTRGVPADALILGARLAPDTGAALQRSPGVRAATPLILSPTQRLATDEVGTDARLDDVTVLVLDGAGFAEVARGSGVDVTVPDVLRGGRADTGPVPAVVSPLLAEELADARLDSVFVPVEGRRHPFRVAATAADFPLVDTGRYVVLPWSALATDDREALVPTGFLVAGDDLDAGELTRIGNEGQRRYQFGSPVVGKEPPRDVTVRTWAAEREGLGRNGANALLAFAFAAGAVGGTLFGLIAIAFTVLAGARSRGQVLSRLRTLGLSRGQGRGLLLVELVPLVAVAVLTGAVTGALLPLLLTPLLGLSAFTGGVPVRVAFEPGLVAGAVLVAAVALAFAVAVEAVNNRRLRLGEALRLGEESAE</sequence>
<feature type="transmembrane region" description="Helical" evidence="1">
    <location>
        <begin position="758"/>
        <end position="787"/>
    </location>
</feature>
<feature type="transmembrane region" description="Helical" evidence="1">
    <location>
        <begin position="385"/>
        <end position="405"/>
    </location>
</feature>
<keyword evidence="1" id="KW-0812">Transmembrane</keyword>
<feature type="transmembrane region" description="Helical" evidence="1">
    <location>
        <begin position="307"/>
        <end position="331"/>
    </location>
</feature>
<dbReference type="Proteomes" id="UP000198210">
    <property type="component" value="Chromosome I"/>
</dbReference>
<keyword evidence="1" id="KW-0472">Membrane</keyword>
<dbReference type="PANTHER" id="PTHR30572:SF4">
    <property type="entry name" value="ABC TRANSPORTER PERMEASE YTRF"/>
    <property type="match status" value="1"/>
</dbReference>
<keyword evidence="1" id="KW-1133">Transmembrane helix</keyword>
<keyword evidence="3" id="KW-1185">Reference proteome</keyword>
<evidence type="ECO:0000313" key="3">
    <source>
        <dbReference type="Proteomes" id="UP000198210"/>
    </source>
</evidence>
<evidence type="ECO:0000313" key="2">
    <source>
        <dbReference type="EMBL" id="SCG49231.1"/>
    </source>
</evidence>
<feature type="transmembrane region" description="Helical" evidence="1">
    <location>
        <begin position="12"/>
        <end position="31"/>
    </location>
</feature>
<dbReference type="GO" id="GO:0022857">
    <property type="term" value="F:transmembrane transporter activity"/>
    <property type="evidence" value="ECO:0007669"/>
    <property type="project" value="TreeGrafter"/>
</dbReference>
<feature type="transmembrane region" description="Helical" evidence="1">
    <location>
        <begin position="506"/>
        <end position="527"/>
    </location>
</feature>